<dbReference type="EMBL" id="JAUEPP010000007">
    <property type="protein sequence ID" value="KAK3338894.1"/>
    <property type="molecule type" value="Genomic_DNA"/>
</dbReference>
<protein>
    <submittedName>
        <fullName evidence="1">Kinesin</fullName>
    </submittedName>
</protein>
<dbReference type="GeneID" id="87862147"/>
<dbReference type="PANTHER" id="PTHR46082:SF11">
    <property type="entry name" value="AAA+ ATPASE DOMAIN-CONTAINING PROTEIN-RELATED"/>
    <property type="match status" value="1"/>
</dbReference>
<feature type="non-terminal residue" evidence="1">
    <location>
        <position position="1"/>
    </location>
</feature>
<comment type="caution">
    <text evidence="1">The sequence shown here is derived from an EMBL/GenBank/DDBJ whole genome shotgun (WGS) entry which is preliminary data.</text>
</comment>
<dbReference type="InterPro" id="IPR053137">
    <property type="entry name" value="NLR-like"/>
</dbReference>
<reference evidence="1" key="2">
    <citation type="submission" date="2023-06" db="EMBL/GenBank/DDBJ databases">
        <authorList>
            <consortium name="Lawrence Berkeley National Laboratory"/>
            <person name="Haridas S."/>
            <person name="Hensen N."/>
            <person name="Bonometti L."/>
            <person name="Westerberg I."/>
            <person name="Brannstrom I.O."/>
            <person name="Guillou S."/>
            <person name="Cros-Aarteil S."/>
            <person name="Calhoun S."/>
            <person name="Kuo A."/>
            <person name="Mondo S."/>
            <person name="Pangilinan J."/>
            <person name="Riley R."/>
            <person name="Labutti K."/>
            <person name="Andreopoulos B."/>
            <person name="Lipzen A."/>
            <person name="Chen C."/>
            <person name="Yanf M."/>
            <person name="Daum C."/>
            <person name="Ng V."/>
            <person name="Clum A."/>
            <person name="Steindorff A."/>
            <person name="Ohm R."/>
            <person name="Martin F."/>
            <person name="Silar P."/>
            <person name="Natvig D."/>
            <person name="Lalanne C."/>
            <person name="Gautier V."/>
            <person name="Ament-Velasquez S.L."/>
            <person name="Kruys A."/>
            <person name="Hutchinson M.I."/>
            <person name="Powell A.J."/>
            <person name="Barry K."/>
            <person name="Miller A.N."/>
            <person name="Grigoriev I.V."/>
            <person name="Debuchy R."/>
            <person name="Gladieux P."/>
            <person name="Thoren M.H."/>
            <person name="Johannesson H."/>
        </authorList>
    </citation>
    <scope>NUCLEOTIDE SEQUENCE</scope>
    <source>
        <strain evidence="1">CBS 560.94</strain>
    </source>
</reference>
<dbReference type="InterPro" id="IPR035994">
    <property type="entry name" value="Nucleoside_phosphorylase_sf"/>
</dbReference>
<evidence type="ECO:0000313" key="1">
    <source>
        <dbReference type="EMBL" id="KAK3338894.1"/>
    </source>
</evidence>
<dbReference type="PANTHER" id="PTHR46082">
    <property type="entry name" value="ATP/GTP-BINDING PROTEIN-RELATED"/>
    <property type="match status" value="1"/>
</dbReference>
<sequence>LTKEQTAATAMLDIEHEDNIPIPDTDSNVYTRGTIGQHNVVIACLPEDIIGTTAATNVVTHMLRTFTGIRFALIVGIGGGIPNLPDYDVCLGDIVVSGPQGTFPGVRAPFHS</sequence>
<dbReference type="SUPFAM" id="SSF53167">
    <property type="entry name" value="Purine and uridine phosphorylases"/>
    <property type="match status" value="1"/>
</dbReference>
<gene>
    <name evidence="1" type="ORF">B0H65DRAFT_432276</name>
</gene>
<reference evidence="1" key="1">
    <citation type="journal article" date="2023" name="Mol. Phylogenet. Evol.">
        <title>Genome-scale phylogeny and comparative genomics of the fungal order Sordariales.</title>
        <authorList>
            <person name="Hensen N."/>
            <person name="Bonometti L."/>
            <person name="Westerberg I."/>
            <person name="Brannstrom I.O."/>
            <person name="Guillou S."/>
            <person name="Cros-Aarteil S."/>
            <person name="Calhoun S."/>
            <person name="Haridas S."/>
            <person name="Kuo A."/>
            <person name="Mondo S."/>
            <person name="Pangilinan J."/>
            <person name="Riley R."/>
            <person name="LaButti K."/>
            <person name="Andreopoulos B."/>
            <person name="Lipzen A."/>
            <person name="Chen C."/>
            <person name="Yan M."/>
            <person name="Daum C."/>
            <person name="Ng V."/>
            <person name="Clum A."/>
            <person name="Steindorff A."/>
            <person name="Ohm R.A."/>
            <person name="Martin F."/>
            <person name="Silar P."/>
            <person name="Natvig D.O."/>
            <person name="Lalanne C."/>
            <person name="Gautier V."/>
            <person name="Ament-Velasquez S.L."/>
            <person name="Kruys A."/>
            <person name="Hutchinson M.I."/>
            <person name="Powell A.J."/>
            <person name="Barry K."/>
            <person name="Miller A.N."/>
            <person name="Grigoriev I.V."/>
            <person name="Debuchy R."/>
            <person name="Gladieux P."/>
            <person name="Hiltunen Thoren M."/>
            <person name="Johannesson H."/>
        </authorList>
    </citation>
    <scope>NUCLEOTIDE SEQUENCE</scope>
    <source>
        <strain evidence="1">CBS 560.94</strain>
    </source>
</reference>
<evidence type="ECO:0000313" key="2">
    <source>
        <dbReference type="Proteomes" id="UP001278500"/>
    </source>
</evidence>
<name>A0AAE0J897_9PEZI</name>
<dbReference type="GO" id="GO:0003824">
    <property type="term" value="F:catalytic activity"/>
    <property type="evidence" value="ECO:0007669"/>
    <property type="project" value="InterPro"/>
</dbReference>
<organism evidence="1 2">
    <name type="scientific">Neurospora tetraspora</name>
    <dbReference type="NCBI Taxonomy" id="94610"/>
    <lineage>
        <taxon>Eukaryota</taxon>
        <taxon>Fungi</taxon>
        <taxon>Dikarya</taxon>
        <taxon>Ascomycota</taxon>
        <taxon>Pezizomycotina</taxon>
        <taxon>Sordariomycetes</taxon>
        <taxon>Sordariomycetidae</taxon>
        <taxon>Sordariales</taxon>
        <taxon>Sordariaceae</taxon>
        <taxon>Neurospora</taxon>
    </lineage>
</organism>
<dbReference type="GO" id="GO:0009116">
    <property type="term" value="P:nucleoside metabolic process"/>
    <property type="evidence" value="ECO:0007669"/>
    <property type="project" value="InterPro"/>
</dbReference>
<accession>A0AAE0J897</accession>
<keyword evidence="2" id="KW-1185">Reference proteome</keyword>
<dbReference type="Proteomes" id="UP001278500">
    <property type="component" value="Unassembled WGS sequence"/>
</dbReference>
<dbReference type="Gene3D" id="3.40.50.1580">
    <property type="entry name" value="Nucleoside phosphorylase domain"/>
    <property type="match status" value="1"/>
</dbReference>
<dbReference type="AlphaFoldDB" id="A0AAE0J897"/>
<proteinExistence type="predicted"/>
<dbReference type="RefSeq" id="XP_062678254.1">
    <property type="nucleotide sequence ID" value="XM_062824993.1"/>
</dbReference>